<evidence type="ECO:0000256" key="1">
    <source>
        <dbReference type="SAM" id="MobiDB-lite"/>
    </source>
</evidence>
<reference evidence="3" key="1">
    <citation type="submission" date="2010-08" db="EMBL/GenBank/DDBJ databases">
        <authorList>
            <consortium name="Caenorhabditis japonica Sequencing Consortium"/>
            <person name="Wilson R.K."/>
        </authorList>
    </citation>
    <scope>NUCLEOTIDE SEQUENCE [LARGE SCALE GENOMIC DNA]</scope>
    <source>
        <strain evidence="3">DF5081</strain>
    </source>
</reference>
<keyword evidence="3" id="KW-1185">Reference proteome</keyword>
<proteinExistence type="predicted"/>
<feature type="compositionally biased region" description="Basic and acidic residues" evidence="1">
    <location>
        <begin position="10"/>
        <end position="22"/>
    </location>
</feature>
<sequence length="101" mass="11704">MYGTAVQEMKLNEEFEEPKASDDPEEQLAEQYKLTEDDKDFIKSIKKFKANNFGSAKTPVEKKNVKITLSAKDQKKEEEILEKLRAKYGTKIPSKETTDYH</sequence>
<evidence type="ECO:0000313" key="3">
    <source>
        <dbReference type="Proteomes" id="UP000005237"/>
    </source>
</evidence>
<dbReference type="Proteomes" id="UP000005237">
    <property type="component" value="Unassembled WGS sequence"/>
</dbReference>
<organism evidence="2 3">
    <name type="scientific">Caenorhabditis japonica</name>
    <dbReference type="NCBI Taxonomy" id="281687"/>
    <lineage>
        <taxon>Eukaryota</taxon>
        <taxon>Metazoa</taxon>
        <taxon>Ecdysozoa</taxon>
        <taxon>Nematoda</taxon>
        <taxon>Chromadorea</taxon>
        <taxon>Rhabditida</taxon>
        <taxon>Rhabditina</taxon>
        <taxon>Rhabditomorpha</taxon>
        <taxon>Rhabditoidea</taxon>
        <taxon>Rhabditidae</taxon>
        <taxon>Peloderinae</taxon>
        <taxon>Caenorhabditis</taxon>
    </lineage>
</organism>
<protein>
    <submittedName>
        <fullName evidence="2">Uncharacterized protein</fullName>
    </submittedName>
</protein>
<evidence type="ECO:0000313" key="2">
    <source>
        <dbReference type="EnsemblMetazoa" id="CJA39347.1"/>
    </source>
</evidence>
<dbReference type="AlphaFoldDB" id="A0A8R1IM84"/>
<dbReference type="EnsemblMetazoa" id="CJA39347.1">
    <property type="protein sequence ID" value="CJA39347.1"/>
    <property type="gene ID" value="WBGene00215194"/>
</dbReference>
<feature type="region of interest" description="Disordered" evidence="1">
    <location>
        <begin position="1"/>
        <end position="27"/>
    </location>
</feature>
<name>A0A8R1IM84_CAEJA</name>
<reference evidence="2" key="2">
    <citation type="submission" date="2022-06" db="UniProtKB">
        <authorList>
            <consortium name="EnsemblMetazoa"/>
        </authorList>
    </citation>
    <scope>IDENTIFICATION</scope>
    <source>
        <strain evidence="2">DF5081</strain>
    </source>
</reference>
<accession>A0A8R1IM84</accession>